<name>A0ABM7DQB4_9GAMM</name>
<keyword evidence="2 5" id="KW-0812">Transmembrane</keyword>
<evidence type="ECO:0000256" key="1">
    <source>
        <dbReference type="ARBA" id="ARBA00004141"/>
    </source>
</evidence>
<keyword evidence="4 5" id="KW-0472">Membrane</keyword>
<reference evidence="7" key="1">
    <citation type="submission" date="2017-03" db="EMBL/GenBank/DDBJ databases">
        <title>Full genome sequence of a non-lethal Shewanella isolate that potentiates virulence of Vibio parahaemolyticus causing acute hepatopancreatic necrosis disease (AHPND) in shrimp.</title>
        <authorList>
            <person name="Prachumwat A."/>
            <person name="Sritunyalucksana K."/>
        </authorList>
    </citation>
    <scope>NUCLEOTIDE SEQUENCE [LARGE SCALE GENOMIC DNA]</scope>
    <source>
        <strain evidence="7">TH2012</strain>
    </source>
</reference>
<evidence type="ECO:0000256" key="5">
    <source>
        <dbReference type="SAM" id="Phobius"/>
    </source>
</evidence>
<evidence type="ECO:0000313" key="7">
    <source>
        <dbReference type="Proteomes" id="UP000278437"/>
    </source>
</evidence>
<feature type="transmembrane region" description="Helical" evidence="5">
    <location>
        <begin position="66"/>
        <end position="84"/>
    </location>
</feature>
<dbReference type="EMBL" id="CP020373">
    <property type="protein sequence ID" value="AZQ11877.1"/>
    <property type="molecule type" value="Genomic_DNA"/>
</dbReference>
<feature type="transmembrane region" description="Helical" evidence="5">
    <location>
        <begin position="207"/>
        <end position="232"/>
    </location>
</feature>
<dbReference type="Pfam" id="PF04172">
    <property type="entry name" value="LrgB"/>
    <property type="match status" value="1"/>
</dbReference>
<evidence type="ECO:0000313" key="6">
    <source>
        <dbReference type="EMBL" id="AZQ11877.1"/>
    </source>
</evidence>
<dbReference type="PANTHER" id="PTHR30249">
    <property type="entry name" value="PUTATIVE SEROTONIN TRANSPORTER"/>
    <property type="match status" value="1"/>
</dbReference>
<dbReference type="InterPro" id="IPR007300">
    <property type="entry name" value="CidB/LrgB"/>
</dbReference>
<evidence type="ECO:0000256" key="2">
    <source>
        <dbReference type="ARBA" id="ARBA00022692"/>
    </source>
</evidence>
<dbReference type="PANTHER" id="PTHR30249:SF16">
    <property type="entry name" value="INNER MEMBRANE PROTEIN"/>
    <property type="match status" value="1"/>
</dbReference>
<keyword evidence="7" id="KW-1185">Reference proteome</keyword>
<accession>A0ABM7DQB4</accession>
<comment type="subcellular location">
    <subcellularLocation>
        <location evidence="1">Membrane</location>
        <topology evidence="1">Multi-pass membrane protein</topology>
    </subcellularLocation>
</comment>
<dbReference type="Proteomes" id="UP000278437">
    <property type="component" value="Chromosome"/>
</dbReference>
<feature type="transmembrane region" description="Helical" evidence="5">
    <location>
        <begin position="152"/>
        <end position="172"/>
    </location>
</feature>
<feature type="transmembrane region" description="Helical" evidence="5">
    <location>
        <begin position="6"/>
        <end position="25"/>
    </location>
</feature>
<proteinExistence type="predicted"/>
<gene>
    <name evidence="6" type="primary">yohK</name>
    <name evidence="6" type="ORF">STH12_02808</name>
</gene>
<feature type="transmembrane region" description="Helical" evidence="5">
    <location>
        <begin position="32"/>
        <end position="54"/>
    </location>
</feature>
<evidence type="ECO:0000256" key="3">
    <source>
        <dbReference type="ARBA" id="ARBA00022989"/>
    </source>
</evidence>
<feature type="transmembrane region" description="Helical" evidence="5">
    <location>
        <begin position="96"/>
        <end position="116"/>
    </location>
</feature>
<protein>
    <submittedName>
        <fullName evidence="6">Inner membrane protein YohK</fullName>
    </submittedName>
</protein>
<keyword evidence="3 5" id="KW-1133">Transmembrane helix</keyword>
<evidence type="ECO:0000256" key="4">
    <source>
        <dbReference type="ARBA" id="ARBA00023136"/>
    </source>
</evidence>
<organism evidence="6 7">
    <name type="scientific">Shewanella khirikhana</name>
    <dbReference type="NCBI Taxonomy" id="1965282"/>
    <lineage>
        <taxon>Bacteria</taxon>
        <taxon>Pseudomonadati</taxon>
        <taxon>Pseudomonadota</taxon>
        <taxon>Gammaproteobacteria</taxon>
        <taxon>Alteromonadales</taxon>
        <taxon>Shewanellaceae</taxon>
        <taxon>Shewanella</taxon>
    </lineage>
</organism>
<sequence length="233" mass="24743">MSPEMSHSQLALLSLVITLVGYYGAKRLHGRLGYWWAAPILLAPMLIIAAVLLLDIPLPSYFEYTHFLVLLLGPATIAFALPIYRERALIGRYPITLTLGVMAGLLLGLLSSWGLVKLFELPPELGHSVLVRSVSTPFAMEATTAFGGVPELTAMVVLMTGVIGMLLCGPLFRLGRVRSALARGAALGASAHGAGAAKAREYGEEEAVVASLTMIFTGIAMVLTAPLFAILLV</sequence>